<sequence>MNALGTQQAPNQFGNQRYEILFEPGTYGSTAAPLDFQIGYYESVEGLGQNPGQVVINGTIDSWNQCTDGVQTQCYATDNFWRSISNLTINVTGLTGCNAGEDVWAASQASPMRRVVVNGNLTLMDYCGGTPGWSSGGFIADSELNGTVENGSQQQYLVRDTDIGSWTNGVWNQVFCGDPGAPAQSFGSTPVSAGGPQPYTTLGTCPTTEEEPYLYTDASGDYNVFVPSLRTNTSGPTWTNGDTPGTSLALSTFYVIDASSTIDQINAALAAGDNLLFTPGVYSYSQTIDVTKADTKILGLGFTTLIPTAGQTTMSVADVNGVNISGLIFDAGPTNSPTLLTVGTQGSTTSHAGDPVSVDDVFFRVGGAEAGSVTDAFVDNSDNSLLDNIWSWRADHGAGAGSWTSDTAATGLTVNGADVTAYGLAVEHYQQYETVWNGQGGTVIFFQNENPYDVPSQSAWMATPSQNGYPAFYIPSGVSTFQGYGMGSYSNFDLGVPIENAEAFQAPNTPGVQFNDLLTVWLNNSGGIQSVINGTGAAVSSTNAGPVNVVTYN</sequence>
<protein>
    <recommendedName>
        <fullName evidence="3">Secreted protein</fullName>
    </recommendedName>
</protein>
<evidence type="ECO:0008006" key="3">
    <source>
        <dbReference type="Google" id="ProtNLM"/>
    </source>
</evidence>
<dbReference type="CDD" id="cd23669">
    <property type="entry name" value="GH55_SacteLam55A-like"/>
    <property type="match status" value="1"/>
</dbReference>
<name>A0ABS5KVW0_9ACTN</name>
<dbReference type="InterPro" id="IPR059186">
    <property type="entry name" value="SACTE_4363"/>
</dbReference>
<dbReference type="Proteomes" id="UP000730482">
    <property type="component" value="Unassembled WGS sequence"/>
</dbReference>
<evidence type="ECO:0000313" key="1">
    <source>
        <dbReference type="EMBL" id="MBS2550172.1"/>
    </source>
</evidence>
<organism evidence="1 2">
    <name type="scientific">Catenulispora pinistramenti</name>
    <dbReference type="NCBI Taxonomy" id="2705254"/>
    <lineage>
        <taxon>Bacteria</taxon>
        <taxon>Bacillati</taxon>
        <taxon>Actinomycetota</taxon>
        <taxon>Actinomycetes</taxon>
        <taxon>Catenulisporales</taxon>
        <taxon>Catenulisporaceae</taxon>
        <taxon>Catenulispora</taxon>
    </lineage>
</organism>
<accession>A0ABS5KVW0</accession>
<reference evidence="1 2" key="1">
    <citation type="submission" date="2020-02" db="EMBL/GenBank/DDBJ databases">
        <title>Acidophilic actinobacteria isolated from forest soil.</title>
        <authorList>
            <person name="Golinska P."/>
        </authorList>
    </citation>
    <scope>NUCLEOTIDE SEQUENCE [LARGE SCALE GENOMIC DNA]</scope>
    <source>
        <strain evidence="1 2">NL8</strain>
    </source>
</reference>
<dbReference type="InterPro" id="IPR012334">
    <property type="entry name" value="Pectin_lyas_fold"/>
</dbReference>
<proteinExistence type="predicted"/>
<keyword evidence="2" id="KW-1185">Reference proteome</keyword>
<dbReference type="EMBL" id="JAAFYZ010000094">
    <property type="protein sequence ID" value="MBS2550172.1"/>
    <property type="molecule type" value="Genomic_DNA"/>
</dbReference>
<dbReference type="RefSeq" id="WP_212012451.1">
    <property type="nucleotide sequence ID" value="NZ_JAAFYZ010000094.1"/>
</dbReference>
<gene>
    <name evidence="1" type="ORF">KGQ19_25215</name>
</gene>
<dbReference type="Gene3D" id="2.160.20.10">
    <property type="entry name" value="Single-stranded right-handed beta-helix, Pectin lyase-like"/>
    <property type="match status" value="1"/>
</dbReference>
<evidence type="ECO:0000313" key="2">
    <source>
        <dbReference type="Proteomes" id="UP000730482"/>
    </source>
</evidence>
<dbReference type="InterPro" id="IPR011050">
    <property type="entry name" value="Pectin_lyase_fold/virulence"/>
</dbReference>
<dbReference type="SUPFAM" id="SSF51126">
    <property type="entry name" value="Pectin lyase-like"/>
    <property type="match status" value="1"/>
</dbReference>
<comment type="caution">
    <text evidence="1">The sequence shown here is derived from an EMBL/GenBank/DDBJ whole genome shotgun (WGS) entry which is preliminary data.</text>
</comment>